<comment type="caution">
    <text evidence="2">The sequence shown here is derived from an EMBL/GenBank/DDBJ whole genome shotgun (WGS) entry which is preliminary data.</text>
</comment>
<organism evidence="2 3">
    <name type="scientific">Hyphococcus lacteus</name>
    <dbReference type="NCBI Taxonomy" id="3143536"/>
    <lineage>
        <taxon>Bacteria</taxon>
        <taxon>Pseudomonadati</taxon>
        <taxon>Pseudomonadota</taxon>
        <taxon>Alphaproteobacteria</taxon>
        <taxon>Parvularculales</taxon>
        <taxon>Parvularculaceae</taxon>
        <taxon>Hyphococcus</taxon>
    </lineage>
</organism>
<feature type="transmembrane region" description="Helical" evidence="1">
    <location>
        <begin position="346"/>
        <end position="365"/>
    </location>
</feature>
<feature type="transmembrane region" description="Helical" evidence="1">
    <location>
        <begin position="203"/>
        <end position="224"/>
    </location>
</feature>
<sequence>MSGAPSGFLGKLSAERPVILSGVLGLGLVVLAVLGARQMGPTADTNTFLIRFSISALIAGFVPVALAAFAPRRRLFRIPYVIVLALLGALCCAYVFGFFGDQTDIVPSLPVCAALGLFLFLSALHPITRNVLRLGVVVPLSIIIGGVGAIGFFALLDVLTAPFAAPALAIGLAGGMCVGMSVAAEFAQLYAKGLSARNAAASAGHAALAPAWFCFLAATSYGLVVSLQLNVGAIDWQIIFAVAGTSILISVMSLVSTTGLLAVLRHSEQVAVDENQRRQRFVESWRPMRRLLPSSTALAASAIIGVLVVIAAFETGIANPLSLILFIGMMMVASGAAFVSVRTSLLIALMLFISTTFAGFVYSAFGFEIPTLADRTAGLTLAAIGFTQITVSWRNAGDIWRNARDVAQNAMCDGLRRFVVVIGTSAAALIVATEAFSWDAGLSTASYFAVVAGIGLFMSPVLMVAMSAQLQKY</sequence>
<keyword evidence="3" id="KW-1185">Reference proteome</keyword>
<name>A0ABV3Z4F9_9PROT</name>
<feature type="transmembrane region" description="Helical" evidence="1">
    <location>
        <begin position="418"/>
        <end position="438"/>
    </location>
</feature>
<dbReference type="RefSeq" id="WP_369313662.1">
    <property type="nucleotide sequence ID" value="NZ_JBEHZE010000001.1"/>
</dbReference>
<evidence type="ECO:0000313" key="3">
    <source>
        <dbReference type="Proteomes" id="UP001560685"/>
    </source>
</evidence>
<feature type="transmembrane region" description="Helical" evidence="1">
    <location>
        <begin position="377"/>
        <end position="397"/>
    </location>
</feature>
<feature type="transmembrane region" description="Helical" evidence="1">
    <location>
        <begin position="444"/>
        <end position="465"/>
    </location>
</feature>
<dbReference type="EMBL" id="JBEHZE010000001">
    <property type="protein sequence ID" value="MEX6633682.1"/>
    <property type="molecule type" value="Genomic_DNA"/>
</dbReference>
<reference evidence="2 3" key="1">
    <citation type="submission" date="2024-05" db="EMBL/GenBank/DDBJ databases">
        <title>Three bacterial strains, DH-69, EH-24, and ECK-19 isolated from coastal sediments.</title>
        <authorList>
            <person name="Ye Y.-Q."/>
            <person name="Du Z.-J."/>
        </authorList>
    </citation>
    <scope>NUCLEOTIDE SEQUENCE [LARGE SCALE GENOMIC DNA]</scope>
    <source>
        <strain evidence="2 3">ECK-19</strain>
    </source>
</reference>
<accession>A0ABV3Z4F9</accession>
<feature type="transmembrane region" description="Helical" evidence="1">
    <location>
        <begin position="18"/>
        <end position="36"/>
    </location>
</feature>
<protein>
    <recommendedName>
        <fullName evidence="4">MFS transporter</fullName>
    </recommendedName>
</protein>
<keyword evidence="1" id="KW-1133">Transmembrane helix</keyword>
<dbReference type="Proteomes" id="UP001560685">
    <property type="component" value="Unassembled WGS sequence"/>
</dbReference>
<evidence type="ECO:0008006" key="4">
    <source>
        <dbReference type="Google" id="ProtNLM"/>
    </source>
</evidence>
<evidence type="ECO:0000256" key="1">
    <source>
        <dbReference type="SAM" id="Phobius"/>
    </source>
</evidence>
<feature type="transmembrane region" description="Helical" evidence="1">
    <location>
        <begin position="291"/>
        <end position="313"/>
    </location>
</feature>
<evidence type="ECO:0000313" key="2">
    <source>
        <dbReference type="EMBL" id="MEX6633682.1"/>
    </source>
</evidence>
<keyword evidence="1" id="KW-0472">Membrane</keyword>
<feature type="transmembrane region" description="Helical" evidence="1">
    <location>
        <begin position="48"/>
        <end position="69"/>
    </location>
</feature>
<feature type="transmembrane region" description="Helical" evidence="1">
    <location>
        <begin position="168"/>
        <end position="191"/>
    </location>
</feature>
<feature type="transmembrane region" description="Helical" evidence="1">
    <location>
        <begin position="81"/>
        <end position="99"/>
    </location>
</feature>
<keyword evidence="1" id="KW-0812">Transmembrane</keyword>
<gene>
    <name evidence="2" type="ORF">ABFZ84_08965</name>
</gene>
<feature type="transmembrane region" description="Helical" evidence="1">
    <location>
        <begin position="236"/>
        <end position="264"/>
    </location>
</feature>
<proteinExistence type="predicted"/>
<feature type="transmembrane region" description="Helical" evidence="1">
    <location>
        <begin position="131"/>
        <end position="156"/>
    </location>
</feature>
<feature type="transmembrane region" description="Helical" evidence="1">
    <location>
        <begin position="319"/>
        <end position="339"/>
    </location>
</feature>
<feature type="transmembrane region" description="Helical" evidence="1">
    <location>
        <begin position="105"/>
        <end position="124"/>
    </location>
</feature>